<dbReference type="PRINTS" id="PR00076">
    <property type="entry name" value="6PGDHDRGNASE"/>
</dbReference>
<gene>
    <name evidence="5" type="primary">gnd</name>
    <name evidence="5" type="ORF">E6K73_08520</name>
</gene>
<dbReference type="AlphaFoldDB" id="A0A538SFM7"/>
<dbReference type="PANTHER" id="PTHR11811">
    <property type="entry name" value="6-PHOSPHOGLUCONATE DEHYDROGENASE"/>
    <property type="match status" value="1"/>
</dbReference>
<dbReference type="InterPro" id="IPR006183">
    <property type="entry name" value="Pgluconate_DH"/>
</dbReference>
<comment type="caution">
    <text evidence="5">The sequence shown here is derived from an EMBL/GenBank/DDBJ whole genome shotgun (WGS) entry which is preliminary data.</text>
</comment>
<dbReference type="SMART" id="SM01350">
    <property type="entry name" value="6PGD"/>
    <property type="match status" value="1"/>
</dbReference>
<proteinExistence type="inferred from homology"/>
<dbReference type="GO" id="GO:0050661">
    <property type="term" value="F:NADP binding"/>
    <property type="evidence" value="ECO:0007669"/>
    <property type="project" value="InterPro"/>
</dbReference>
<evidence type="ECO:0000313" key="5">
    <source>
        <dbReference type="EMBL" id="TMQ50170.1"/>
    </source>
</evidence>
<accession>A0A538SFM7</accession>
<dbReference type="InterPro" id="IPR006115">
    <property type="entry name" value="6PGDH_NADP-bd"/>
</dbReference>
<dbReference type="NCBIfam" id="NF007161">
    <property type="entry name" value="PRK09599.1"/>
    <property type="match status" value="1"/>
</dbReference>
<evidence type="ECO:0000259" key="4">
    <source>
        <dbReference type="SMART" id="SM01350"/>
    </source>
</evidence>
<dbReference type="GO" id="GO:0004616">
    <property type="term" value="F:phosphogluconate dehydrogenase (decarboxylating) activity"/>
    <property type="evidence" value="ECO:0007669"/>
    <property type="project" value="InterPro"/>
</dbReference>
<dbReference type="Pfam" id="PF03446">
    <property type="entry name" value="NAD_binding_2"/>
    <property type="match status" value="1"/>
</dbReference>
<dbReference type="SUPFAM" id="SSF51735">
    <property type="entry name" value="NAD(P)-binding Rossmann-fold domains"/>
    <property type="match status" value="1"/>
</dbReference>
<dbReference type="Gene3D" id="3.40.50.720">
    <property type="entry name" value="NAD(P)-binding Rossmann-like Domain"/>
    <property type="match status" value="1"/>
</dbReference>
<evidence type="ECO:0000256" key="3">
    <source>
        <dbReference type="ARBA" id="ARBA00023064"/>
    </source>
</evidence>
<keyword evidence="3" id="KW-0311">Gluconate utilization</keyword>
<feature type="domain" description="6-phosphogluconate dehydrogenase C-terminal" evidence="4">
    <location>
        <begin position="167"/>
        <end position="298"/>
    </location>
</feature>
<dbReference type="InterPro" id="IPR004849">
    <property type="entry name" value="6DGDH_YqeC"/>
</dbReference>
<dbReference type="InterPro" id="IPR036291">
    <property type="entry name" value="NAD(P)-bd_dom_sf"/>
</dbReference>
<dbReference type="GO" id="GO:0006098">
    <property type="term" value="P:pentose-phosphate shunt"/>
    <property type="evidence" value="ECO:0007669"/>
    <property type="project" value="InterPro"/>
</dbReference>
<sequence>MELGFVGLGRMGFNMTLRLLHAGHRVVAYDRSPERVQEVERQGAVAAPALEDLTRALSPPRAVWAMIPAGPPVDELIDRLLPRLAPGDLVIDGGNSNYRDSRRRAERLAAAGLQFVDAGTSGGIWGLELGYCLMVGGEKAAIEVLGPVLDALAPEGGWLHVGPPGAGHFAKMVHNGIEYGMMQAYGEGFEILRSSDYRYDLAGLARLWNRGSVVRSWLLELAERAFEKDPGLDHIRGFVEDSGEGRWTVLEAIDRGVPAPALALALFSRFRSRQEDSFRDRVIAALRAEFGGHAVKRK</sequence>
<dbReference type="InterPro" id="IPR008927">
    <property type="entry name" value="6-PGluconate_DH-like_C_sf"/>
</dbReference>
<evidence type="ECO:0000313" key="6">
    <source>
        <dbReference type="Proteomes" id="UP000320184"/>
    </source>
</evidence>
<dbReference type="NCBIfam" id="TIGR00872">
    <property type="entry name" value="gnd_rel"/>
    <property type="match status" value="1"/>
</dbReference>
<dbReference type="InterPro" id="IPR006184">
    <property type="entry name" value="6PGdom_BS"/>
</dbReference>
<evidence type="ECO:0000256" key="1">
    <source>
        <dbReference type="ARBA" id="ARBA00008419"/>
    </source>
</evidence>
<evidence type="ECO:0000256" key="2">
    <source>
        <dbReference type="ARBA" id="ARBA00023002"/>
    </source>
</evidence>
<dbReference type="EMBL" id="VBOT01000105">
    <property type="protein sequence ID" value="TMQ50170.1"/>
    <property type="molecule type" value="Genomic_DNA"/>
</dbReference>
<dbReference type="SUPFAM" id="SSF48179">
    <property type="entry name" value="6-phosphogluconate dehydrogenase C-terminal domain-like"/>
    <property type="match status" value="1"/>
</dbReference>
<organism evidence="5 6">
    <name type="scientific">Eiseniibacteriota bacterium</name>
    <dbReference type="NCBI Taxonomy" id="2212470"/>
    <lineage>
        <taxon>Bacteria</taxon>
        <taxon>Candidatus Eiseniibacteriota</taxon>
    </lineage>
</organism>
<dbReference type="InterPro" id="IPR013328">
    <property type="entry name" value="6PGD_dom2"/>
</dbReference>
<dbReference type="PROSITE" id="PS00461">
    <property type="entry name" value="6PGD"/>
    <property type="match status" value="1"/>
</dbReference>
<reference evidence="5 6" key="1">
    <citation type="journal article" date="2019" name="Nat. Microbiol.">
        <title>Mediterranean grassland soil C-N compound turnover is dependent on rainfall and depth, and is mediated by genomically divergent microorganisms.</title>
        <authorList>
            <person name="Diamond S."/>
            <person name="Andeer P.F."/>
            <person name="Li Z."/>
            <person name="Crits-Christoph A."/>
            <person name="Burstein D."/>
            <person name="Anantharaman K."/>
            <person name="Lane K.R."/>
            <person name="Thomas B.C."/>
            <person name="Pan C."/>
            <person name="Northen T.R."/>
            <person name="Banfield J.F."/>
        </authorList>
    </citation>
    <scope>NUCLEOTIDE SEQUENCE [LARGE SCALE GENOMIC DNA]</scope>
    <source>
        <strain evidence="5">WS_3</strain>
    </source>
</reference>
<dbReference type="Proteomes" id="UP000320184">
    <property type="component" value="Unassembled WGS sequence"/>
</dbReference>
<name>A0A538SFM7_UNCEI</name>
<dbReference type="Pfam" id="PF00393">
    <property type="entry name" value="6PGD"/>
    <property type="match status" value="1"/>
</dbReference>
<dbReference type="InterPro" id="IPR006114">
    <property type="entry name" value="6PGDH_C"/>
</dbReference>
<keyword evidence="2" id="KW-0560">Oxidoreductase</keyword>
<comment type="similarity">
    <text evidence="1">Belongs to the 6-phosphogluconate dehydrogenase family.</text>
</comment>
<protein>
    <submittedName>
        <fullName evidence="5">Decarboxylating 6-phosphogluconate dehydrogenase</fullName>
    </submittedName>
</protein>
<dbReference type="GO" id="GO:0019521">
    <property type="term" value="P:D-gluconate metabolic process"/>
    <property type="evidence" value="ECO:0007669"/>
    <property type="project" value="UniProtKB-KW"/>
</dbReference>
<dbReference type="Gene3D" id="1.10.1040.10">
    <property type="entry name" value="N-(1-d-carboxylethyl)-l-norvaline Dehydrogenase, domain 2"/>
    <property type="match status" value="1"/>
</dbReference>